<dbReference type="AlphaFoldDB" id="A0A848QPZ6"/>
<feature type="domain" description="PDZ" evidence="2">
    <location>
        <begin position="91"/>
        <end position="130"/>
    </location>
</feature>
<accession>A0A848QPZ6</accession>
<organism evidence="3 4">
    <name type="scientific">Pontixanthobacter rizhaonensis</name>
    <dbReference type="NCBI Taxonomy" id="2730337"/>
    <lineage>
        <taxon>Bacteria</taxon>
        <taxon>Pseudomonadati</taxon>
        <taxon>Pseudomonadota</taxon>
        <taxon>Alphaproteobacteria</taxon>
        <taxon>Sphingomonadales</taxon>
        <taxon>Erythrobacteraceae</taxon>
        <taxon>Pontixanthobacter</taxon>
    </lineage>
</organism>
<evidence type="ECO:0000313" key="4">
    <source>
        <dbReference type="Proteomes" id="UP000561181"/>
    </source>
</evidence>
<comment type="caution">
    <text evidence="3">The sequence shown here is derived from an EMBL/GenBank/DDBJ whole genome shotgun (WGS) entry which is preliminary data.</text>
</comment>
<dbReference type="Gene3D" id="2.30.42.10">
    <property type="match status" value="1"/>
</dbReference>
<dbReference type="Proteomes" id="UP000561181">
    <property type="component" value="Unassembled WGS sequence"/>
</dbReference>
<gene>
    <name evidence="3" type="ORF">HKD42_11670</name>
</gene>
<protein>
    <submittedName>
        <fullName evidence="3">PDZ domain-containing protein</fullName>
    </submittedName>
</protein>
<dbReference type="EMBL" id="JABCRE010000003">
    <property type="protein sequence ID" value="NMW32723.1"/>
    <property type="molecule type" value="Genomic_DNA"/>
</dbReference>
<dbReference type="RefSeq" id="WP_170013536.1">
    <property type="nucleotide sequence ID" value="NZ_JABCRE010000003.1"/>
</dbReference>
<dbReference type="InterPro" id="IPR036034">
    <property type="entry name" value="PDZ_sf"/>
</dbReference>
<dbReference type="SUPFAM" id="SSF50156">
    <property type="entry name" value="PDZ domain-like"/>
    <property type="match status" value="1"/>
</dbReference>
<evidence type="ECO:0000256" key="1">
    <source>
        <dbReference type="SAM" id="SignalP"/>
    </source>
</evidence>
<evidence type="ECO:0000259" key="2">
    <source>
        <dbReference type="Pfam" id="PF00595"/>
    </source>
</evidence>
<keyword evidence="1" id="KW-0732">Signal</keyword>
<dbReference type="Pfam" id="PF00595">
    <property type="entry name" value="PDZ"/>
    <property type="match status" value="1"/>
</dbReference>
<reference evidence="3 4" key="1">
    <citation type="submission" date="2020-04" db="EMBL/GenBank/DDBJ databases">
        <authorList>
            <person name="Liu A."/>
        </authorList>
    </citation>
    <scope>NUCLEOTIDE SEQUENCE [LARGE SCALE GENOMIC DNA]</scope>
    <source>
        <strain evidence="3 4">RZ02</strain>
    </source>
</reference>
<proteinExistence type="predicted"/>
<evidence type="ECO:0000313" key="3">
    <source>
        <dbReference type="EMBL" id="NMW32723.1"/>
    </source>
</evidence>
<name>A0A848QPZ6_9SPHN</name>
<feature type="chain" id="PRO_5032509003" evidence="1">
    <location>
        <begin position="25"/>
        <end position="331"/>
    </location>
</feature>
<keyword evidence="4" id="KW-1185">Reference proteome</keyword>
<feature type="signal peptide" evidence="1">
    <location>
        <begin position="1"/>
        <end position="24"/>
    </location>
</feature>
<sequence length="331" mass="35638">MPATFARLFLALGCLIAAPVPSQGSDAGNTDLAERFAALQKHDAYLQQTGWRLLTGNASFCTDTEKSIGMLVQDAGAYGQAKAIRNVRGIEGDFFVQAVVPGAGADQAGITVGAELIAVDGKPLRSLPLSESEPWQRLVTINRMITESLGASGTVALSLLHAENAGAMTARGNVICAGHFELISNSANASTNGYRVAIGEDSPAFAYPEAEFAALLAHELAHVVLGHTQWLDKHGRKRKNVRQTEREADRLMPWLLANAGYPPEAALQFMNRWGPRHSGGIFRKRTHDGWDERAEFIAAELPLVAQSMAQHGSAHWPSDFARQPGIIRAPN</sequence>
<dbReference type="InterPro" id="IPR001478">
    <property type="entry name" value="PDZ"/>
</dbReference>